<feature type="region of interest" description="Disordered" evidence="2">
    <location>
        <begin position="216"/>
        <end position="258"/>
    </location>
</feature>
<feature type="region of interest" description="Disordered" evidence="2">
    <location>
        <begin position="109"/>
        <end position="137"/>
    </location>
</feature>
<feature type="compositionally biased region" description="Low complexity" evidence="2">
    <location>
        <begin position="109"/>
        <end position="127"/>
    </location>
</feature>
<evidence type="ECO:0000313" key="3">
    <source>
        <dbReference type="EMBL" id="KAK3692483.1"/>
    </source>
</evidence>
<feature type="region of interest" description="Disordered" evidence="2">
    <location>
        <begin position="149"/>
        <end position="176"/>
    </location>
</feature>
<dbReference type="Proteomes" id="UP001270362">
    <property type="component" value="Unassembled WGS sequence"/>
</dbReference>
<dbReference type="AlphaFoldDB" id="A0AAE1CFN3"/>
<organism evidence="3 4">
    <name type="scientific">Podospora appendiculata</name>
    <dbReference type="NCBI Taxonomy" id="314037"/>
    <lineage>
        <taxon>Eukaryota</taxon>
        <taxon>Fungi</taxon>
        <taxon>Dikarya</taxon>
        <taxon>Ascomycota</taxon>
        <taxon>Pezizomycotina</taxon>
        <taxon>Sordariomycetes</taxon>
        <taxon>Sordariomycetidae</taxon>
        <taxon>Sordariales</taxon>
        <taxon>Podosporaceae</taxon>
        <taxon>Podospora</taxon>
    </lineage>
</organism>
<keyword evidence="1" id="KW-0175">Coiled coil</keyword>
<comment type="caution">
    <text evidence="3">The sequence shown here is derived from an EMBL/GenBank/DDBJ whole genome shotgun (WGS) entry which is preliminary data.</text>
</comment>
<feature type="region of interest" description="Disordered" evidence="2">
    <location>
        <begin position="320"/>
        <end position="340"/>
    </location>
</feature>
<dbReference type="InterPro" id="IPR025066">
    <property type="entry name" value="CCDC174-like"/>
</dbReference>
<dbReference type="GO" id="GO:0005634">
    <property type="term" value="C:nucleus"/>
    <property type="evidence" value="ECO:0007669"/>
    <property type="project" value="TreeGrafter"/>
</dbReference>
<feature type="compositionally biased region" description="Basic residues" evidence="2">
    <location>
        <begin position="54"/>
        <end position="63"/>
    </location>
</feature>
<dbReference type="EMBL" id="JAULSO010000001">
    <property type="protein sequence ID" value="KAK3692483.1"/>
    <property type="molecule type" value="Genomic_DNA"/>
</dbReference>
<name>A0AAE1CFN3_9PEZI</name>
<dbReference type="Pfam" id="PF13300">
    <property type="entry name" value="DUF4078"/>
    <property type="match status" value="1"/>
</dbReference>
<accession>A0AAE1CFN3</accession>
<reference evidence="3" key="1">
    <citation type="journal article" date="2023" name="Mol. Phylogenet. Evol.">
        <title>Genome-scale phylogeny and comparative genomics of the fungal order Sordariales.</title>
        <authorList>
            <person name="Hensen N."/>
            <person name="Bonometti L."/>
            <person name="Westerberg I."/>
            <person name="Brannstrom I.O."/>
            <person name="Guillou S."/>
            <person name="Cros-Aarteil S."/>
            <person name="Calhoun S."/>
            <person name="Haridas S."/>
            <person name="Kuo A."/>
            <person name="Mondo S."/>
            <person name="Pangilinan J."/>
            <person name="Riley R."/>
            <person name="LaButti K."/>
            <person name="Andreopoulos B."/>
            <person name="Lipzen A."/>
            <person name="Chen C."/>
            <person name="Yan M."/>
            <person name="Daum C."/>
            <person name="Ng V."/>
            <person name="Clum A."/>
            <person name="Steindorff A."/>
            <person name="Ohm R.A."/>
            <person name="Martin F."/>
            <person name="Silar P."/>
            <person name="Natvig D.O."/>
            <person name="Lalanne C."/>
            <person name="Gautier V."/>
            <person name="Ament-Velasquez S.L."/>
            <person name="Kruys A."/>
            <person name="Hutchinson M.I."/>
            <person name="Powell A.J."/>
            <person name="Barry K."/>
            <person name="Miller A.N."/>
            <person name="Grigoriev I.V."/>
            <person name="Debuchy R."/>
            <person name="Gladieux P."/>
            <person name="Hiltunen Thoren M."/>
            <person name="Johannesson H."/>
        </authorList>
    </citation>
    <scope>NUCLEOTIDE SEQUENCE</scope>
    <source>
        <strain evidence="3">CBS 314.62</strain>
    </source>
</reference>
<proteinExistence type="predicted"/>
<gene>
    <name evidence="3" type="ORF">B0T22DRAFT_447373</name>
</gene>
<evidence type="ECO:0000256" key="2">
    <source>
        <dbReference type="SAM" id="MobiDB-lite"/>
    </source>
</evidence>
<evidence type="ECO:0000313" key="4">
    <source>
        <dbReference type="Proteomes" id="UP001270362"/>
    </source>
</evidence>
<dbReference type="PANTHER" id="PTHR15885:SF1">
    <property type="entry name" value="COILED-COIL DOMAIN-CONTAINING PROTEIN 174"/>
    <property type="match status" value="1"/>
</dbReference>
<feature type="compositionally biased region" description="Polar residues" evidence="2">
    <location>
        <begin position="31"/>
        <end position="40"/>
    </location>
</feature>
<protein>
    <submittedName>
        <fullName evidence="3">Uncharacterized protein</fullName>
    </submittedName>
</protein>
<feature type="region of interest" description="Disordered" evidence="2">
    <location>
        <begin position="31"/>
        <end position="94"/>
    </location>
</feature>
<keyword evidence="4" id="KW-1185">Reference proteome</keyword>
<dbReference type="PANTHER" id="PTHR15885">
    <property type="entry name" value="COILED-COIL DOMAIN-CONTAINING PROTEIN 174"/>
    <property type="match status" value="1"/>
</dbReference>
<reference evidence="3" key="2">
    <citation type="submission" date="2023-06" db="EMBL/GenBank/DDBJ databases">
        <authorList>
            <consortium name="Lawrence Berkeley National Laboratory"/>
            <person name="Haridas S."/>
            <person name="Hensen N."/>
            <person name="Bonometti L."/>
            <person name="Westerberg I."/>
            <person name="Brannstrom I.O."/>
            <person name="Guillou S."/>
            <person name="Cros-Aarteil S."/>
            <person name="Calhoun S."/>
            <person name="Kuo A."/>
            <person name="Mondo S."/>
            <person name="Pangilinan J."/>
            <person name="Riley R."/>
            <person name="Labutti K."/>
            <person name="Andreopoulos B."/>
            <person name="Lipzen A."/>
            <person name="Chen C."/>
            <person name="Yanf M."/>
            <person name="Daum C."/>
            <person name="Ng V."/>
            <person name="Clum A."/>
            <person name="Steindorff A."/>
            <person name="Ohm R."/>
            <person name="Martin F."/>
            <person name="Silar P."/>
            <person name="Natvig D."/>
            <person name="Lalanne C."/>
            <person name="Gautier V."/>
            <person name="Ament-Velasquez S.L."/>
            <person name="Kruys A."/>
            <person name="Hutchinson M.I."/>
            <person name="Powell A.J."/>
            <person name="Barry K."/>
            <person name="Miller A.N."/>
            <person name="Grigoriev I.V."/>
            <person name="Debuchy R."/>
            <person name="Gladieux P."/>
            <person name="Thoren M.H."/>
            <person name="Johannesson H."/>
        </authorList>
    </citation>
    <scope>NUCLEOTIDE SEQUENCE</scope>
    <source>
        <strain evidence="3">CBS 314.62</strain>
    </source>
</reference>
<feature type="compositionally biased region" description="Acidic residues" evidence="2">
    <location>
        <begin position="237"/>
        <end position="258"/>
    </location>
</feature>
<sequence length="434" mass="48242">MGLRHPFPSLWVVHMEAVKIQQLTAIFSLNNNNKTGSNRPNEQKPPHPISWKYSHGKLPHNRNRPAQNSAMPQDPNLYGQRPPKKQKKEMAVTGSLSFTSQLSSLLATQSANTPSASSSSSTTANTPITGRPRPSKTKADLFSNVKVKRKATTTDPAPTKLALKTPQGTEDEKAELAHARRKMESKARLYAAMQRGDYVGREIGLVDFDRKWAEKKAKAAQNPGTSHDDDGNASSSSDDDDDSEEENNNDTELVEYEDEFGRLRRGTRADKLRFERRLARGEASAAELDRMSARPKAPENLIFGDAVQADAFAAHDAAAMEQLARKRDRSPTPPPAVHYEADREIRTKGVGFYAFSKDEDTRKAEMEGLEKERQRTEALRREREEKVLARRREIEERRREIGERRARKLADSFLDGLGADLLGGGAAGGSGDGK</sequence>
<evidence type="ECO:0000256" key="1">
    <source>
        <dbReference type="ARBA" id="ARBA00023054"/>
    </source>
</evidence>